<evidence type="ECO:0000256" key="3">
    <source>
        <dbReference type="ARBA" id="ARBA00023242"/>
    </source>
</evidence>
<evidence type="ECO:0000313" key="7">
    <source>
        <dbReference type="Proteomes" id="UP001154282"/>
    </source>
</evidence>
<feature type="region of interest" description="Disordered" evidence="4">
    <location>
        <begin position="686"/>
        <end position="741"/>
    </location>
</feature>
<dbReference type="EMBL" id="CAMGYJ010000005">
    <property type="protein sequence ID" value="CAI0415015.1"/>
    <property type="molecule type" value="Genomic_DNA"/>
</dbReference>
<dbReference type="PROSITE" id="PS51634">
    <property type="entry name" value="CRC"/>
    <property type="match status" value="1"/>
</dbReference>
<dbReference type="AlphaFoldDB" id="A0AAV0JZU2"/>
<feature type="region of interest" description="Disordered" evidence="4">
    <location>
        <begin position="910"/>
        <end position="937"/>
    </location>
</feature>
<accession>A0AAV0JZU2</accession>
<evidence type="ECO:0000259" key="5">
    <source>
        <dbReference type="PROSITE" id="PS51634"/>
    </source>
</evidence>
<comment type="caution">
    <text evidence="6">The sequence shown here is derived from an EMBL/GenBank/DDBJ whole genome shotgun (WGS) entry which is preliminary data.</text>
</comment>
<dbReference type="PANTHER" id="PTHR46159:SF6">
    <property type="entry name" value="OS12G0605300 PROTEIN"/>
    <property type="match status" value="1"/>
</dbReference>
<feature type="compositionally biased region" description="Polar residues" evidence="4">
    <location>
        <begin position="928"/>
        <end position="937"/>
    </location>
</feature>
<feature type="region of interest" description="Disordered" evidence="4">
    <location>
        <begin position="173"/>
        <end position="194"/>
    </location>
</feature>
<feature type="compositionally biased region" description="Basic and acidic residues" evidence="4">
    <location>
        <begin position="175"/>
        <end position="191"/>
    </location>
</feature>
<feature type="domain" description="CRC" evidence="5">
    <location>
        <begin position="515"/>
        <end position="642"/>
    </location>
</feature>
<dbReference type="Pfam" id="PF03638">
    <property type="entry name" value="TCR"/>
    <property type="match status" value="2"/>
</dbReference>
<name>A0AAV0JZU2_9ROSI</name>
<feature type="compositionally biased region" description="Polar residues" evidence="4">
    <location>
        <begin position="131"/>
        <end position="140"/>
    </location>
</feature>
<proteinExistence type="inferred from homology"/>
<protein>
    <recommendedName>
        <fullName evidence="5">CRC domain-containing protein</fullName>
    </recommendedName>
</protein>
<gene>
    <name evidence="6" type="ORF">LITE_LOCUS16478</name>
</gene>
<dbReference type="Proteomes" id="UP001154282">
    <property type="component" value="Unassembled WGS sequence"/>
</dbReference>
<feature type="compositionally biased region" description="Polar residues" evidence="4">
    <location>
        <begin position="723"/>
        <end position="741"/>
    </location>
</feature>
<sequence>MCSSSASNLTAEWGNCLIKKCCFGNGEKRERENGRCRKPFLGLLIPPHFHFMDSPEVTKTASTPSAATETAAAASSIGSPIVQESPFSNYLSNLSPIKPVKNSRILPGYADLSSPPLVFTSPHIVSKCEASSLQRPQCPQKSGPETPKDNVGISSVDVPPGLEKCDSYLSSKFNVDSEKDGDHSSYTKEQHCSPSGVVDEYLSEPVDTECTDCVHSANPITETEPSIGPRGLANLQTIVLNADTDKEAPTFALPTSGQGSSNCVLSSDGLLYETLSVQNLHANEDYYDHVEAGLDDPGVSQLYRGMSRRCLQFEEAQGIGQGSVPAMNSPNSSSDPMGLRLPFSSAGMENSKILNPGIAAPSGKRTMINLTRGLISNRSPNHNSNARLSIPKRSGIGLHLNSIVKALPMECNVNESMKTHLSENEKCSTQLSNSVEKITHAEEKMLENQVVPAVVSATSDSLLTMKSVSALQSLEPNETPPKKRTLSLEQCENYNELNQSSPKKRRKKFTPDGDGCKRCNCKKTKCLKLYCDCFAAGIYCADSCSCQGCFNRPEHEDKVLETRQLIESRNPLAFAPKIVHQASGVPAVIGEEVNRTTPASARHKRGCNCKRSMCLKKYCECYQSNVGCSSGCRCEGCKNVFGRREDYTIVEEIMSSTTSKDGPNDIADEKLAGVDHSNDLFHADSSELESPAPFTPQCQFSEHGNDAPKSGPFSTRYLPSPLSHMSTIQSDSKTSSPTQTGDSLLAEIDCRDMEFTIAEMIGELSPKLDPISGICYLSPQRTASSSAVAASPSASKTKDLSTNVPRPQFEVGSGGTHMSSSIRWHGLPVTPMPSLGAGKMIDDVLMEEEDTTPEILKEACNPIQSVKATSPNKKRISPPHAHSKRLELGSIVSGGLKSGRKFILKAVPSFPPLTPCLDSKATKLPPTRKSNSQQQGK</sequence>
<organism evidence="6 7">
    <name type="scientific">Linum tenue</name>
    <dbReference type="NCBI Taxonomy" id="586396"/>
    <lineage>
        <taxon>Eukaryota</taxon>
        <taxon>Viridiplantae</taxon>
        <taxon>Streptophyta</taxon>
        <taxon>Embryophyta</taxon>
        <taxon>Tracheophyta</taxon>
        <taxon>Spermatophyta</taxon>
        <taxon>Magnoliopsida</taxon>
        <taxon>eudicotyledons</taxon>
        <taxon>Gunneridae</taxon>
        <taxon>Pentapetalae</taxon>
        <taxon>rosids</taxon>
        <taxon>fabids</taxon>
        <taxon>Malpighiales</taxon>
        <taxon>Linaceae</taxon>
        <taxon>Linum</taxon>
    </lineage>
</organism>
<dbReference type="SMART" id="SM01114">
    <property type="entry name" value="CXC"/>
    <property type="match status" value="2"/>
</dbReference>
<dbReference type="GO" id="GO:0003700">
    <property type="term" value="F:DNA-binding transcription factor activity"/>
    <property type="evidence" value="ECO:0007669"/>
    <property type="project" value="InterPro"/>
</dbReference>
<evidence type="ECO:0000256" key="2">
    <source>
        <dbReference type="ARBA" id="ARBA00007267"/>
    </source>
</evidence>
<keyword evidence="7" id="KW-1185">Reference proteome</keyword>
<dbReference type="GO" id="GO:0005634">
    <property type="term" value="C:nucleus"/>
    <property type="evidence" value="ECO:0007669"/>
    <property type="project" value="UniProtKB-SubCell"/>
</dbReference>
<feature type="region of interest" description="Disordered" evidence="4">
    <location>
        <begin position="131"/>
        <end position="159"/>
    </location>
</feature>
<dbReference type="InterPro" id="IPR005172">
    <property type="entry name" value="CRC"/>
</dbReference>
<dbReference type="InterPro" id="IPR044522">
    <property type="entry name" value="TSO1-like"/>
</dbReference>
<dbReference type="InterPro" id="IPR033467">
    <property type="entry name" value="Tesmin/TSO1-like_CXC"/>
</dbReference>
<keyword evidence="3" id="KW-0539">Nucleus</keyword>
<reference evidence="6" key="1">
    <citation type="submission" date="2022-08" db="EMBL/GenBank/DDBJ databases">
        <authorList>
            <person name="Gutierrez-Valencia J."/>
        </authorList>
    </citation>
    <scope>NUCLEOTIDE SEQUENCE</scope>
</reference>
<evidence type="ECO:0000256" key="4">
    <source>
        <dbReference type="SAM" id="MobiDB-lite"/>
    </source>
</evidence>
<comment type="similarity">
    <text evidence="2">Belongs to the lin-54 family.</text>
</comment>
<comment type="subcellular location">
    <subcellularLocation>
        <location evidence="1">Nucleus</location>
    </subcellularLocation>
</comment>
<evidence type="ECO:0000313" key="6">
    <source>
        <dbReference type="EMBL" id="CAI0415015.1"/>
    </source>
</evidence>
<dbReference type="PANTHER" id="PTHR46159">
    <property type="entry name" value="PROTEIN TESMIN/TSO1-LIKE CXC 2"/>
    <property type="match status" value="1"/>
</dbReference>
<evidence type="ECO:0000256" key="1">
    <source>
        <dbReference type="ARBA" id="ARBA00004123"/>
    </source>
</evidence>